<feature type="signal peptide" evidence="11">
    <location>
        <begin position="1"/>
        <end position="17"/>
    </location>
</feature>
<dbReference type="PANTHER" id="PTHR11214">
    <property type="entry name" value="BETA-1,3-N-ACETYLGLUCOSAMINYLTRANSFERASE"/>
    <property type="match status" value="1"/>
</dbReference>
<dbReference type="AlphaFoldDB" id="A0A0C2JER1"/>
<keyword evidence="4 12" id="KW-0808">Transferase</keyword>
<evidence type="ECO:0000313" key="13">
    <source>
        <dbReference type="Proteomes" id="UP000031668"/>
    </source>
</evidence>
<keyword evidence="7" id="KW-1133">Transmembrane helix</keyword>
<keyword evidence="5" id="KW-0812">Transmembrane</keyword>
<evidence type="ECO:0000256" key="1">
    <source>
        <dbReference type="ARBA" id="ARBA00004323"/>
    </source>
</evidence>
<evidence type="ECO:0000256" key="4">
    <source>
        <dbReference type="ARBA" id="ARBA00022679"/>
    </source>
</evidence>
<evidence type="ECO:0000313" key="12">
    <source>
        <dbReference type="EMBL" id="KII67718.1"/>
    </source>
</evidence>
<dbReference type="GO" id="GO:0006493">
    <property type="term" value="P:protein O-linked glycosylation"/>
    <property type="evidence" value="ECO:0007669"/>
    <property type="project" value="TreeGrafter"/>
</dbReference>
<keyword evidence="11" id="KW-0732">Signal</keyword>
<organism evidence="12 13">
    <name type="scientific">Thelohanellus kitauei</name>
    <name type="common">Myxosporean</name>
    <dbReference type="NCBI Taxonomy" id="669202"/>
    <lineage>
        <taxon>Eukaryota</taxon>
        <taxon>Metazoa</taxon>
        <taxon>Cnidaria</taxon>
        <taxon>Myxozoa</taxon>
        <taxon>Myxosporea</taxon>
        <taxon>Bivalvulida</taxon>
        <taxon>Platysporina</taxon>
        <taxon>Myxobolidae</taxon>
        <taxon>Thelohanellus</taxon>
    </lineage>
</organism>
<evidence type="ECO:0000256" key="11">
    <source>
        <dbReference type="SAM" id="SignalP"/>
    </source>
</evidence>
<sequence>MLLKAAVFVVFLKLILWDLFLRCSSIDERLSITHDEFANSNELKFLAQNRLDLIGYEDKYINFSRLDDPLLIEHTKRILDKSCGEYVDVIIFMISSPDNTHLRESHRNVIGNQRIKSESRTLKNKYRHCFVYTVGYSGKEYLDEYVDTESLRFSDIIRIPLVESYYNLPKKVSTSLAVLNHFKDRFEYVLKTDDDTVIKTNILIPMIFSEFRKFDIVGYVKEAPCVIRHENDKFYMSKDDMSSDHFHSHPQGGGYIIRSSVVKGIILISSTTQHITNLKT</sequence>
<dbReference type="PANTHER" id="PTHR11214:SF364">
    <property type="entry name" value="HEXOSYLTRANSFERASE"/>
    <property type="match status" value="1"/>
</dbReference>
<keyword evidence="9" id="KW-0472">Membrane</keyword>
<evidence type="ECO:0000256" key="5">
    <source>
        <dbReference type="ARBA" id="ARBA00022692"/>
    </source>
</evidence>
<keyword evidence="13" id="KW-1185">Reference proteome</keyword>
<keyword evidence="6" id="KW-0735">Signal-anchor</keyword>
<feature type="chain" id="PRO_5002151229" description="Hexosyltransferase" evidence="11">
    <location>
        <begin position="18"/>
        <end position="280"/>
    </location>
</feature>
<evidence type="ECO:0000256" key="10">
    <source>
        <dbReference type="RuleBase" id="RU363063"/>
    </source>
</evidence>
<dbReference type="GO" id="GO:0000139">
    <property type="term" value="C:Golgi membrane"/>
    <property type="evidence" value="ECO:0007669"/>
    <property type="project" value="UniProtKB-SubCell"/>
</dbReference>
<protein>
    <recommendedName>
        <fullName evidence="10">Hexosyltransferase</fullName>
        <ecNumber evidence="10">2.4.1.-</ecNumber>
    </recommendedName>
</protein>
<dbReference type="EC" id="2.4.1.-" evidence="10"/>
<dbReference type="EMBL" id="JWZT01003119">
    <property type="protein sequence ID" value="KII67718.1"/>
    <property type="molecule type" value="Genomic_DNA"/>
</dbReference>
<proteinExistence type="inferred from homology"/>
<comment type="caution">
    <text evidence="12">The sequence shown here is derived from an EMBL/GenBank/DDBJ whole genome shotgun (WGS) entry which is preliminary data.</text>
</comment>
<dbReference type="OrthoDB" id="6021157at2759"/>
<comment type="subcellular location">
    <subcellularLocation>
        <location evidence="1 10">Golgi apparatus membrane</location>
        <topology evidence="1 10">Single-pass type II membrane protein</topology>
    </subcellularLocation>
</comment>
<dbReference type="Proteomes" id="UP000031668">
    <property type="component" value="Unassembled WGS sequence"/>
</dbReference>
<dbReference type="GO" id="GO:0016758">
    <property type="term" value="F:hexosyltransferase activity"/>
    <property type="evidence" value="ECO:0007669"/>
    <property type="project" value="InterPro"/>
</dbReference>
<keyword evidence="3 10" id="KW-0328">Glycosyltransferase</keyword>
<evidence type="ECO:0000256" key="8">
    <source>
        <dbReference type="ARBA" id="ARBA00023034"/>
    </source>
</evidence>
<evidence type="ECO:0000256" key="7">
    <source>
        <dbReference type="ARBA" id="ARBA00022989"/>
    </source>
</evidence>
<keyword evidence="8 10" id="KW-0333">Golgi apparatus</keyword>
<name>A0A0C2JER1_THEKT</name>
<dbReference type="InterPro" id="IPR002659">
    <property type="entry name" value="Glyco_trans_31"/>
</dbReference>
<accession>A0A0C2JER1</accession>
<evidence type="ECO:0000256" key="3">
    <source>
        <dbReference type="ARBA" id="ARBA00022676"/>
    </source>
</evidence>
<reference evidence="12 13" key="1">
    <citation type="journal article" date="2014" name="Genome Biol. Evol.">
        <title>The genome of the myxosporean Thelohanellus kitauei shows adaptations to nutrient acquisition within its fish host.</title>
        <authorList>
            <person name="Yang Y."/>
            <person name="Xiong J."/>
            <person name="Zhou Z."/>
            <person name="Huo F."/>
            <person name="Miao W."/>
            <person name="Ran C."/>
            <person name="Liu Y."/>
            <person name="Zhang J."/>
            <person name="Feng J."/>
            <person name="Wang M."/>
            <person name="Wang M."/>
            <person name="Wang L."/>
            <person name="Yao B."/>
        </authorList>
    </citation>
    <scope>NUCLEOTIDE SEQUENCE [LARGE SCALE GENOMIC DNA]</scope>
    <source>
        <strain evidence="12">Wuqing</strain>
    </source>
</reference>
<dbReference type="Pfam" id="PF01762">
    <property type="entry name" value="Galactosyl_T"/>
    <property type="match status" value="1"/>
</dbReference>
<evidence type="ECO:0000256" key="9">
    <source>
        <dbReference type="ARBA" id="ARBA00023136"/>
    </source>
</evidence>
<comment type="similarity">
    <text evidence="2 10">Belongs to the glycosyltransferase 31 family.</text>
</comment>
<evidence type="ECO:0000256" key="2">
    <source>
        <dbReference type="ARBA" id="ARBA00008661"/>
    </source>
</evidence>
<evidence type="ECO:0000256" key="6">
    <source>
        <dbReference type="ARBA" id="ARBA00022968"/>
    </source>
</evidence>
<dbReference type="OMA" id="HKNCAPP"/>
<gene>
    <name evidence="12" type="ORF">RF11_01764</name>
</gene>